<evidence type="ECO:0000259" key="2">
    <source>
        <dbReference type="PROSITE" id="PS01031"/>
    </source>
</evidence>
<dbReference type="Gene3D" id="2.60.40.790">
    <property type="match status" value="1"/>
</dbReference>
<name>A0A1J5SVR5_9ZZZZ</name>
<evidence type="ECO:0000313" key="3">
    <source>
        <dbReference type="EMBL" id="OIR08160.1"/>
    </source>
</evidence>
<dbReference type="EMBL" id="MLJW01000033">
    <property type="protein sequence ID" value="OIR08160.1"/>
    <property type="molecule type" value="Genomic_DNA"/>
</dbReference>
<evidence type="ECO:0000256" key="1">
    <source>
        <dbReference type="SAM" id="MobiDB-lite"/>
    </source>
</evidence>
<reference evidence="3" key="1">
    <citation type="submission" date="2016-10" db="EMBL/GenBank/DDBJ databases">
        <title>Sequence of Gallionella enrichment culture.</title>
        <authorList>
            <person name="Poehlein A."/>
            <person name="Muehling M."/>
            <person name="Daniel R."/>
        </authorList>
    </citation>
    <scope>NUCLEOTIDE SEQUENCE</scope>
</reference>
<dbReference type="SUPFAM" id="SSF49764">
    <property type="entry name" value="HSP20-like chaperones"/>
    <property type="match status" value="1"/>
</dbReference>
<dbReference type="AlphaFoldDB" id="A0A1J5SVR5"/>
<proteinExistence type="predicted"/>
<dbReference type="Pfam" id="PF00011">
    <property type="entry name" value="HSP20"/>
    <property type="match status" value="1"/>
</dbReference>
<dbReference type="InterPro" id="IPR002068">
    <property type="entry name" value="A-crystallin/Hsp20_dom"/>
</dbReference>
<feature type="compositionally biased region" description="Polar residues" evidence="1">
    <location>
        <begin position="1"/>
        <end position="17"/>
    </location>
</feature>
<feature type="region of interest" description="Disordered" evidence="1">
    <location>
        <begin position="1"/>
        <end position="24"/>
    </location>
</feature>
<sequence length="131" mass="14756">MNTIIPSLTNRSRNRSAVASPESFRRPNYECRDQADALELVVYVPGVDSTDVEIAASGPDLTVTARKHHFVRVNFTALHLEGAQRDYRLTLRLGRNFDYANLHAEIREGVLTVLLPKRGAGTRFERLRHAA</sequence>
<dbReference type="PROSITE" id="PS01031">
    <property type="entry name" value="SHSP"/>
    <property type="match status" value="1"/>
</dbReference>
<accession>A0A1J5SVR5</accession>
<gene>
    <name evidence="3" type="ORF">GALL_96610</name>
</gene>
<organism evidence="3">
    <name type="scientific">mine drainage metagenome</name>
    <dbReference type="NCBI Taxonomy" id="410659"/>
    <lineage>
        <taxon>unclassified sequences</taxon>
        <taxon>metagenomes</taxon>
        <taxon>ecological metagenomes</taxon>
    </lineage>
</organism>
<protein>
    <submittedName>
        <fullName evidence="3">Hsp20/alpha crystallin family protein</fullName>
    </submittedName>
</protein>
<dbReference type="CDD" id="cd06464">
    <property type="entry name" value="ACD_sHsps-like"/>
    <property type="match status" value="1"/>
</dbReference>
<dbReference type="InterPro" id="IPR008978">
    <property type="entry name" value="HSP20-like_chaperone"/>
</dbReference>
<comment type="caution">
    <text evidence="3">The sequence shown here is derived from an EMBL/GenBank/DDBJ whole genome shotgun (WGS) entry which is preliminary data.</text>
</comment>
<feature type="domain" description="SHSP" evidence="2">
    <location>
        <begin position="20"/>
        <end position="131"/>
    </location>
</feature>